<dbReference type="Pfam" id="PF05700">
    <property type="entry name" value="BCAS2"/>
    <property type="match status" value="1"/>
</dbReference>
<evidence type="ECO:0000313" key="9">
    <source>
        <dbReference type="EMBL" id="TFL06462.1"/>
    </source>
</evidence>
<feature type="compositionally biased region" description="Basic and acidic residues" evidence="8">
    <location>
        <begin position="607"/>
        <end position="632"/>
    </location>
</feature>
<feature type="region of interest" description="Disordered" evidence="8">
    <location>
        <begin position="580"/>
        <end position="1025"/>
    </location>
</feature>
<feature type="coiled-coil region" evidence="7">
    <location>
        <begin position="128"/>
        <end position="162"/>
    </location>
</feature>
<keyword evidence="4" id="KW-0747">Spliceosome</keyword>
<feature type="compositionally biased region" description="Polar residues" evidence="8">
    <location>
        <begin position="323"/>
        <end position="347"/>
    </location>
</feature>
<feature type="compositionally biased region" description="Polar residues" evidence="8">
    <location>
        <begin position="878"/>
        <end position="896"/>
    </location>
</feature>
<feature type="compositionally biased region" description="Polar residues" evidence="8">
    <location>
        <begin position="1248"/>
        <end position="1258"/>
    </location>
</feature>
<feature type="compositionally biased region" description="Basic and acidic residues" evidence="8">
    <location>
        <begin position="642"/>
        <end position="653"/>
    </location>
</feature>
<feature type="compositionally biased region" description="Polar residues" evidence="8">
    <location>
        <begin position="840"/>
        <end position="855"/>
    </location>
</feature>
<feature type="compositionally biased region" description="Basic and acidic residues" evidence="8">
    <location>
        <begin position="1320"/>
        <end position="1337"/>
    </location>
</feature>
<feature type="compositionally biased region" description="Low complexity" evidence="8">
    <location>
        <begin position="297"/>
        <end position="309"/>
    </location>
</feature>
<evidence type="ECO:0000256" key="7">
    <source>
        <dbReference type="SAM" id="Coils"/>
    </source>
</evidence>
<protein>
    <submittedName>
        <fullName evidence="9">Breast carcinoma amplified sequence 2-domain-containing protein</fullName>
    </submittedName>
</protein>
<dbReference type="EMBL" id="ML178815">
    <property type="protein sequence ID" value="TFL06462.1"/>
    <property type="molecule type" value="Genomic_DNA"/>
</dbReference>
<dbReference type="STRING" id="1884261.A0A5C3QX20"/>
<reference evidence="9 10" key="1">
    <citation type="journal article" date="2019" name="Nat. Ecol. Evol.">
        <title>Megaphylogeny resolves global patterns of mushroom evolution.</title>
        <authorList>
            <person name="Varga T."/>
            <person name="Krizsan K."/>
            <person name="Foldi C."/>
            <person name="Dima B."/>
            <person name="Sanchez-Garcia M."/>
            <person name="Sanchez-Ramirez S."/>
            <person name="Szollosi G.J."/>
            <person name="Szarkandi J.G."/>
            <person name="Papp V."/>
            <person name="Albert L."/>
            <person name="Andreopoulos W."/>
            <person name="Angelini C."/>
            <person name="Antonin V."/>
            <person name="Barry K.W."/>
            <person name="Bougher N.L."/>
            <person name="Buchanan P."/>
            <person name="Buyck B."/>
            <person name="Bense V."/>
            <person name="Catcheside P."/>
            <person name="Chovatia M."/>
            <person name="Cooper J."/>
            <person name="Damon W."/>
            <person name="Desjardin D."/>
            <person name="Finy P."/>
            <person name="Geml J."/>
            <person name="Haridas S."/>
            <person name="Hughes K."/>
            <person name="Justo A."/>
            <person name="Karasinski D."/>
            <person name="Kautmanova I."/>
            <person name="Kiss B."/>
            <person name="Kocsube S."/>
            <person name="Kotiranta H."/>
            <person name="LaButti K.M."/>
            <person name="Lechner B.E."/>
            <person name="Liimatainen K."/>
            <person name="Lipzen A."/>
            <person name="Lukacs Z."/>
            <person name="Mihaltcheva S."/>
            <person name="Morgado L.N."/>
            <person name="Niskanen T."/>
            <person name="Noordeloos M.E."/>
            <person name="Ohm R.A."/>
            <person name="Ortiz-Santana B."/>
            <person name="Ovrebo C."/>
            <person name="Racz N."/>
            <person name="Riley R."/>
            <person name="Savchenko A."/>
            <person name="Shiryaev A."/>
            <person name="Soop K."/>
            <person name="Spirin V."/>
            <person name="Szebenyi C."/>
            <person name="Tomsovsky M."/>
            <person name="Tulloss R.E."/>
            <person name="Uehling J."/>
            <person name="Grigoriev I.V."/>
            <person name="Vagvolgyi C."/>
            <person name="Papp T."/>
            <person name="Martin F.M."/>
            <person name="Miettinen O."/>
            <person name="Hibbett D.S."/>
            <person name="Nagy L.G."/>
        </authorList>
    </citation>
    <scope>NUCLEOTIDE SEQUENCE [LARGE SCALE GENOMIC DNA]</scope>
    <source>
        <strain evidence="9 10">CBS 309.79</strain>
    </source>
</reference>
<evidence type="ECO:0000256" key="6">
    <source>
        <dbReference type="ARBA" id="ARBA00023242"/>
    </source>
</evidence>
<evidence type="ECO:0000256" key="1">
    <source>
        <dbReference type="ARBA" id="ARBA00004123"/>
    </source>
</evidence>
<keyword evidence="6" id="KW-0539">Nucleus</keyword>
<dbReference type="GO" id="GO:0008380">
    <property type="term" value="P:RNA splicing"/>
    <property type="evidence" value="ECO:0007669"/>
    <property type="project" value="UniProtKB-KW"/>
</dbReference>
<feature type="compositionally biased region" description="Basic and acidic residues" evidence="8">
    <location>
        <begin position="959"/>
        <end position="973"/>
    </location>
</feature>
<feature type="region of interest" description="Disordered" evidence="8">
    <location>
        <begin position="1248"/>
        <end position="1287"/>
    </location>
</feature>
<feature type="compositionally biased region" description="Polar residues" evidence="8">
    <location>
        <begin position="923"/>
        <end position="932"/>
    </location>
</feature>
<dbReference type="PANTHER" id="PTHR13296">
    <property type="entry name" value="BCAS2 PROTEIN"/>
    <property type="match status" value="1"/>
</dbReference>
<comment type="subcellular location">
    <subcellularLocation>
        <location evidence="1">Nucleus</location>
    </subcellularLocation>
</comment>
<accession>A0A5C3QX20</accession>
<dbReference type="GO" id="GO:0071013">
    <property type="term" value="C:catalytic step 2 spliceosome"/>
    <property type="evidence" value="ECO:0007669"/>
    <property type="project" value="TreeGrafter"/>
</dbReference>
<keyword evidence="7" id="KW-0175">Coiled coil</keyword>
<organism evidence="9 10">
    <name type="scientific">Pterulicium gracile</name>
    <dbReference type="NCBI Taxonomy" id="1884261"/>
    <lineage>
        <taxon>Eukaryota</taxon>
        <taxon>Fungi</taxon>
        <taxon>Dikarya</taxon>
        <taxon>Basidiomycota</taxon>
        <taxon>Agaricomycotina</taxon>
        <taxon>Agaricomycetes</taxon>
        <taxon>Agaricomycetidae</taxon>
        <taxon>Agaricales</taxon>
        <taxon>Pleurotineae</taxon>
        <taxon>Pterulaceae</taxon>
        <taxon>Pterulicium</taxon>
    </lineage>
</organism>
<evidence type="ECO:0000256" key="3">
    <source>
        <dbReference type="ARBA" id="ARBA00022664"/>
    </source>
</evidence>
<keyword evidence="10" id="KW-1185">Reference proteome</keyword>
<dbReference type="Proteomes" id="UP000305067">
    <property type="component" value="Unassembled WGS sequence"/>
</dbReference>
<feature type="compositionally biased region" description="Polar residues" evidence="8">
    <location>
        <begin position="1524"/>
        <end position="1540"/>
    </location>
</feature>
<dbReference type="GO" id="GO:0006397">
    <property type="term" value="P:mRNA processing"/>
    <property type="evidence" value="ECO:0007669"/>
    <property type="project" value="UniProtKB-KW"/>
</dbReference>
<feature type="region of interest" description="Disordered" evidence="8">
    <location>
        <begin position="1680"/>
        <end position="1721"/>
    </location>
</feature>
<dbReference type="GO" id="GO:0000974">
    <property type="term" value="C:Prp19 complex"/>
    <property type="evidence" value="ECO:0007669"/>
    <property type="project" value="TreeGrafter"/>
</dbReference>
<dbReference type="OrthoDB" id="2504896at2759"/>
<feature type="region of interest" description="Disordered" evidence="8">
    <location>
        <begin position="1629"/>
        <end position="1663"/>
    </location>
</feature>
<feature type="region of interest" description="Disordered" evidence="8">
    <location>
        <begin position="1192"/>
        <end position="1214"/>
    </location>
</feature>
<feature type="compositionally biased region" description="Basic and acidic residues" evidence="8">
    <location>
        <begin position="759"/>
        <end position="795"/>
    </location>
</feature>
<feature type="region of interest" description="Disordered" evidence="8">
    <location>
        <begin position="513"/>
        <end position="568"/>
    </location>
</feature>
<feature type="region of interest" description="Disordered" evidence="8">
    <location>
        <begin position="432"/>
        <end position="465"/>
    </location>
</feature>
<feature type="region of interest" description="Disordered" evidence="8">
    <location>
        <begin position="1500"/>
        <end position="1550"/>
    </location>
</feature>
<feature type="compositionally biased region" description="Pro residues" evidence="8">
    <location>
        <begin position="1110"/>
        <end position="1119"/>
    </location>
</feature>
<feature type="region of interest" description="Disordered" evidence="8">
    <location>
        <begin position="1314"/>
        <end position="1347"/>
    </location>
</feature>
<gene>
    <name evidence="9" type="ORF">BDV98DRAFT_600506</name>
</gene>
<feature type="compositionally biased region" description="Gly residues" evidence="8">
    <location>
        <begin position="1630"/>
        <end position="1640"/>
    </location>
</feature>
<feature type="compositionally biased region" description="Low complexity" evidence="8">
    <location>
        <begin position="348"/>
        <end position="372"/>
    </location>
</feature>
<feature type="region of interest" description="Disordered" evidence="8">
    <location>
        <begin position="294"/>
        <end position="408"/>
    </location>
</feature>
<name>A0A5C3QX20_9AGAR</name>
<evidence type="ECO:0000256" key="2">
    <source>
        <dbReference type="ARBA" id="ARBA00010788"/>
    </source>
</evidence>
<comment type="similarity">
    <text evidence="2">Belongs to the SPF27 family.</text>
</comment>
<dbReference type="PANTHER" id="PTHR13296:SF0">
    <property type="entry name" value="PRE-MRNA-SPLICING FACTOR SPF27"/>
    <property type="match status" value="1"/>
</dbReference>
<feature type="compositionally biased region" description="Low complexity" evidence="8">
    <location>
        <begin position="264"/>
        <end position="274"/>
    </location>
</feature>
<evidence type="ECO:0000256" key="5">
    <source>
        <dbReference type="ARBA" id="ARBA00023187"/>
    </source>
</evidence>
<keyword evidence="5" id="KW-0508">mRNA splicing</keyword>
<sequence length="1721" mass="185707">MSEIFDSLPYYDDDLDQDPLLQELVQKEIAKEPKPSSEPHPNLPPAFELFTKNSVLAAEIARVEAREPLSAIDNLRYQLPGPTAEDATSDDWRAALHNAYAQQEHQRLRQINLALLQTYGPNAWRVHNFLQEAEAAQAEKALERQKERVVEVNRERRNFQTNVGKQLNSLETKWTELISSILQIEMANIAVDGSAQSISASCDASMAQVDHTTQPTTDDSIRSTGLTAPVPQPDPTIIQENAHPPPPSETSAKPDGLRSPAPSPSTITNPTPTSLAAPLPKRFSTVNVNKKFLQKNSASPATTPLPLATNATKTNVRPPPPTSSHSRLVTTKLTANPSPASTSNQGWSRPSSVTPTAPSPSGSAGASLPHAAVGSAAPQLPHVGKIIQPQPRPGSTIGPPKDSSKLVWGSRAQPNSLANRASSLLQEFPTAAEAAAETRLNESTSQHVDAPPSTSAAEQQARSAEADTFRGVHLNPNAHHWDDMEGDDDDFLNEVIEFGDGRQYTIETSTSLPETVVESEKPKAMTVSASENAIPVSKQERFADDFDRSWPRSRHSPPHPSGNDSSRALFNERSNKLEPIANAAHRLPTGARKDSDSESRPSISPRESLRVLSKDPDDKTRRSGEGRWREPSVRSGPSTRPSHHDQPIQERGRFTASSSSPSMAKEGRPLPPHLSQLPPAPRPRRMSSRESRVSSGMREPISPLNKHPPPHHSPTLSHVSATPLSPTVQTVSSPLLPAGNVDEARKDIMADAAARAKQRRVEEEKERERERERAHKKAAELEARFKPQEPPKAEPDPATTFIAEAIQGAREQQSAKVEPPQSPTAEPSRRRRDSIRENTRQNATEPHRPTSSRTVTAEAESWRTKAAPPPSTIRRDSTSNTSKAKPFLTNANSSLDLVTGNAPERLEEVDFSDLGGFVEGKETQQQPGTSKPNRPVAEDFFDEAPVKPNPWRRNNNVAESEKPTADAEGKPAQERPSFAGSKHHARSSSFGSSLVDAPTDAGAAESSRAATSRPPVRNPTFQKEPAMSAFDDALSRIKGALVGMQTTQDNTRDTPQSKVVDHRYDHRTRHPDGHGLPPRAGSYQGRWSAPSVRVVDHADEEAEVFATSCPEPPRSPPRRPTVGLPRAASRVASRQTPRQPAAVSLGWEILTWEPPVEGMDIRLLSLNSVLFPPPSPYRGRIKYRVQLPKRGFRGHRPFNPDGTSKYGTLGKHKADDASSWRKPVALPSASAAVAAPIVKLPNSSAVSEDTILPSTDDTVVTPGSPHSSTSKSRPQPKMPAGSSVAIRRDSRIDAVDANATSLVTFIVNSELEGSSPQIKDSVDPAKEDAKVDSHESPRFQAPSGSLPLDFEPLATSKVVPSMTLISGSSTLKSHASSPVSGAKPLKELHTEDLVPVTPSSRNTSATWTKSPLTFPIKVADPMSAVPEQVKAAWSSSSEKDHLPSVNSLKGIADDLTSLPFTLQDSKSDDGHSTGSLTAPAAPLRSSFDVVKAFQQVPSSFPVTSVQPSHPSPPNQKSAGAGNGQRPSANYGTPSTSTAPRSTGYAPLHSPMMGHAPAPYPHPSPMPGRMHHQPVYHTPPMWLPIPPPSSTPTPGGMMRPAPYPSPVMQFTPGPQPMYPQAPVHSPLANGAGMGRGRGNGMPGSPALAHQPHHQPSPVHMYPGNPMLQMMPMHVPGSPAMGGAIPYAPQSPMRPAPVPIGQRPPVHQQPSRVFTPLHSTWHP</sequence>
<evidence type="ECO:0000256" key="8">
    <source>
        <dbReference type="SAM" id="MobiDB-lite"/>
    </source>
</evidence>
<dbReference type="InterPro" id="IPR008409">
    <property type="entry name" value="SPF27"/>
</dbReference>
<feature type="region of interest" description="Disordered" evidence="8">
    <location>
        <begin position="206"/>
        <end position="281"/>
    </location>
</feature>
<feature type="compositionally biased region" description="Polar residues" evidence="8">
    <location>
        <begin position="1264"/>
        <end position="1273"/>
    </location>
</feature>
<feature type="compositionally biased region" description="Basic and acidic residues" evidence="8">
    <location>
        <begin position="538"/>
        <end position="550"/>
    </location>
</feature>
<keyword evidence="3" id="KW-0507">mRNA processing</keyword>
<feature type="compositionally biased region" description="Polar residues" evidence="8">
    <location>
        <begin position="722"/>
        <end position="733"/>
    </location>
</feature>
<evidence type="ECO:0000256" key="4">
    <source>
        <dbReference type="ARBA" id="ARBA00022728"/>
    </source>
</evidence>
<dbReference type="GO" id="GO:0071011">
    <property type="term" value="C:precatalytic spliceosome"/>
    <property type="evidence" value="ECO:0007669"/>
    <property type="project" value="TreeGrafter"/>
</dbReference>
<evidence type="ECO:0000313" key="10">
    <source>
        <dbReference type="Proteomes" id="UP000305067"/>
    </source>
</evidence>
<proteinExistence type="inferred from homology"/>
<feature type="compositionally biased region" description="Polar residues" evidence="8">
    <location>
        <begin position="210"/>
        <end position="226"/>
    </location>
</feature>
<feature type="region of interest" description="Disordered" evidence="8">
    <location>
        <begin position="1106"/>
        <end position="1137"/>
    </location>
</feature>